<proteinExistence type="predicted"/>
<dbReference type="SMART" id="SM00342">
    <property type="entry name" value="HTH_ARAC"/>
    <property type="match status" value="1"/>
</dbReference>
<dbReference type="GO" id="GO:0043565">
    <property type="term" value="F:sequence-specific DNA binding"/>
    <property type="evidence" value="ECO:0007669"/>
    <property type="project" value="InterPro"/>
</dbReference>
<keyword evidence="5" id="KW-0472">Membrane</keyword>
<keyword evidence="5" id="KW-0812">Transmembrane</keyword>
<evidence type="ECO:0000313" key="7">
    <source>
        <dbReference type="EMBL" id="PTX60012.1"/>
    </source>
</evidence>
<keyword evidence="4" id="KW-0175">Coiled coil</keyword>
<sequence length="561" mass="64926">MHTYIRFLCISLFCFVQIGIAQQVDSLQKKSYQELKKQYTTLEYTNPALAQQYAIALLKKAKQEGNLQEKNAAYLLNASSENYFGNMKASLAYIDSCITYANTQKNDALLIKAISHKGKTYFTFGKYNDAITYYLQLDSLARKTQNIRYQIYSNHSIGSIKNIMGDHKGATELFLKNKEIITPIMEARNYHTLYLNMLIGLISAYTYFDVDAAAAYLPELKKVSLQINDKDALSYYFSLKGIVNYKRKEYDEALVTLAKADSLVSELGIQRNLYPIYRFRGKTYYEKKMFPEAIAAFEAIKTLQKEIEFDDFQYREVLSLLANSYEQIDNTEKALENYRLAHKYSYTDTIQEAIRYTILKEYDKKTLESKIETLKIKSNEKTKQNISLWFISSGLLVSLVILFLIFKKQQRDNRQKFDALLQKLASEDTQKEPEDSNSKFQISNEKITKILEGLEKFEASNTFLQQNTSLVTVAKKLNTNTTYLSQIVNEQKGMTFKNYITELRINYVLRKLKNDKVMRSYTIKAIAKELGFKSEGAFSRAFKKQTGIYPSFFIKNLTAIS</sequence>
<evidence type="ECO:0000256" key="5">
    <source>
        <dbReference type="SAM" id="Phobius"/>
    </source>
</evidence>
<feature type="coiled-coil region" evidence="4">
    <location>
        <begin position="321"/>
        <end position="384"/>
    </location>
</feature>
<gene>
    <name evidence="7" type="ORF">C8N46_10718</name>
</gene>
<accession>A0A2T6BVD0</accession>
<keyword evidence="2 7" id="KW-0238">DNA-binding</keyword>
<evidence type="ECO:0000256" key="4">
    <source>
        <dbReference type="SAM" id="Coils"/>
    </source>
</evidence>
<dbReference type="EMBL" id="QBKT01000007">
    <property type="protein sequence ID" value="PTX60012.1"/>
    <property type="molecule type" value="Genomic_DNA"/>
</dbReference>
<keyword evidence="1" id="KW-0805">Transcription regulation</keyword>
<feature type="domain" description="HTH araC/xylS-type" evidence="6">
    <location>
        <begin position="448"/>
        <end position="556"/>
    </location>
</feature>
<evidence type="ECO:0000256" key="3">
    <source>
        <dbReference type="ARBA" id="ARBA00023163"/>
    </source>
</evidence>
<dbReference type="PANTHER" id="PTHR43280:SF2">
    <property type="entry name" value="HTH-TYPE TRANSCRIPTIONAL REGULATOR EXSA"/>
    <property type="match status" value="1"/>
</dbReference>
<comment type="caution">
    <text evidence="7">The sequence shown here is derived from an EMBL/GenBank/DDBJ whole genome shotgun (WGS) entry which is preliminary data.</text>
</comment>
<keyword evidence="5" id="KW-1133">Transmembrane helix</keyword>
<dbReference type="Pfam" id="PF12833">
    <property type="entry name" value="HTH_18"/>
    <property type="match status" value="1"/>
</dbReference>
<organism evidence="7 8">
    <name type="scientific">Kordia periserrulae</name>
    <dbReference type="NCBI Taxonomy" id="701523"/>
    <lineage>
        <taxon>Bacteria</taxon>
        <taxon>Pseudomonadati</taxon>
        <taxon>Bacteroidota</taxon>
        <taxon>Flavobacteriia</taxon>
        <taxon>Flavobacteriales</taxon>
        <taxon>Flavobacteriaceae</taxon>
        <taxon>Kordia</taxon>
    </lineage>
</organism>
<reference evidence="7 8" key="1">
    <citation type="submission" date="2018-04" db="EMBL/GenBank/DDBJ databases">
        <title>Genomic Encyclopedia of Archaeal and Bacterial Type Strains, Phase II (KMG-II): from individual species to whole genera.</title>
        <authorList>
            <person name="Goeker M."/>
        </authorList>
    </citation>
    <scope>NUCLEOTIDE SEQUENCE [LARGE SCALE GENOMIC DNA]</scope>
    <source>
        <strain evidence="7 8">DSM 25731</strain>
    </source>
</reference>
<dbReference type="PROSITE" id="PS01124">
    <property type="entry name" value="HTH_ARAC_FAMILY_2"/>
    <property type="match status" value="1"/>
</dbReference>
<dbReference type="SUPFAM" id="SSF48452">
    <property type="entry name" value="TPR-like"/>
    <property type="match status" value="2"/>
</dbReference>
<dbReference type="SMART" id="SM00028">
    <property type="entry name" value="TPR"/>
    <property type="match status" value="4"/>
</dbReference>
<protein>
    <submittedName>
        <fullName evidence="7">AraC-like DNA-binding protein</fullName>
    </submittedName>
</protein>
<dbReference type="InterPro" id="IPR019734">
    <property type="entry name" value="TPR_rpt"/>
</dbReference>
<dbReference type="SUPFAM" id="SSF46689">
    <property type="entry name" value="Homeodomain-like"/>
    <property type="match status" value="1"/>
</dbReference>
<dbReference type="Gene3D" id="1.25.40.10">
    <property type="entry name" value="Tetratricopeptide repeat domain"/>
    <property type="match status" value="2"/>
</dbReference>
<evidence type="ECO:0000259" key="6">
    <source>
        <dbReference type="PROSITE" id="PS01124"/>
    </source>
</evidence>
<evidence type="ECO:0000256" key="2">
    <source>
        <dbReference type="ARBA" id="ARBA00023125"/>
    </source>
</evidence>
<dbReference type="InterPro" id="IPR018060">
    <property type="entry name" value="HTH_AraC"/>
</dbReference>
<evidence type="ECO:0000313" key="8">
    <source>
        <dbReference type="Proteomes" id="UP000244090"/>
    </source>
</evidence>
<dbReference type="OrthoDB" id="5295174at2"/>
<dbReference type="InterPro" id="IPR009057">
    <property type="entry name" value="Homeodomain-like_sf"/>
</dbReference>
<dbReference type="Proteomes" id="UP000244090">
    <property type="component" value="Unassembled WGS sequence"/>
</dbReference>
<dbReference type="InterPro" id="IPR011990">
    <property type="entry name" value="TPR-like_helical_dom_sf"/>
</dbReference>
<evidence type="ECO:0000256" key="1">
    <source>
        <dbReference type="ARBA" id="ARBA00023015"/>
    </source>
</evidence>
<feature type="transmembrane region" description="Helical" evidence="5">
    <location>
        <begin position="386"/>
        <end position="406"/>
    </location>
</feature>
<dbReference type="GO" id="GO:0003700">
    <property type="term" value="F:DNA-binding transcription factor activity"/>
    <property type="evidence" value="ECO:0007669"/>
    <property type="project" value="InterPro"/>
</dbReference>
<dbReference type="AlphaFoldDB" id="A0A2T6BVD0"/>
<keyword evidence="8" id="KW-1185">Reference proteome</keyword>
<name>A0A2T6BVD0_9FLAO</name>
<keyword evidence="3" id="KW-0804">Transcription</keyword>
<dbReference type="RefSeq" id="WP_108115641.1">
    <property type="nucleotide sequence ID" value="NZ_QBKT01000007.1"/>
</dbReference>
<dbReference type="Gene3D" id="1.10.10.60">
    <property type="entry name" value="Homeodomain-like"/>
    <property type="match status" value="2"/>
</dbReference>
<dbReference type="PANTHER" id="PTHR43280">
    <property type="entry name" value="ARAC-FAMILY TRANSCRIPTIONAL REGULATOR"/>
    <property type="match status" value="1"/>
</dbReference>